<keyword evidence="3" id="KW-1185">Reference proteome</keyword>
<reference evidence="2" key="2">
    <citation type="submission" date="2015-06" db="UniProtKB">
        <authorList>
            <consortium name="EnsemblPlants"/>
        </authorList>
    </citation>
    <scope>IDENTIFICATION</scope>
    <source>
        <strain evidence="2">DM1-3 516 R44</strain>
    </source>
</reference>
<reference evidence="3" key="1">
    <citation type="journal article" date="2011" name="Nature">
        <title>Genome sequence and analysis of the tuber crop potato.</title>
        <authorList>
            <consortium name="The Potato Genome Sequencing Consortium"/>
        </authorList>
    </citation>
    <scope>NUCLEOTIDE SEQUENCE [LARGE SCALE GENOMIC DNA]</scope>
    <source>
        <strain evidence="3">cv. DM1-3 516 R44</strain>
    </source>
</reference>
<proteinExistence type="predicted"/>
<protein>
    <submittedName>
        <fullName evidence="2">Integrase core domain containing protein</fullName>
    </submittedName>
</protein>
<dbReference type="HOGENOM" id="CLU_967741_0_0_1"/>
<evidence type="ECO:0000313" key="3">
    <source>
        <dbReference type="Proteomes" id="UP000011115"/>
    </source>
</evidence>
<dbReference type="Proteomes" id="UP000011115">
    <property type="component" value="Unassembled WGS sequence"/>
</dbReference>
<feature type="compositionally biased region" description="Low complexity" evidence="1">
    <location>
        <begin position="128"/>
        <end position="145"/>
    </location>
</feature>
<dbReference type="AlphaFoldDB" id="M1DK53"/>
<dbReference type="PaxDb" id="4113-PGSC0003DMT400090324"/>
<evidence type="ECO:0000313" key="2">
    <source>
        <dbReference type="EnsemblPlants" id="PGSC0003DMT400090324"/>
    </source>
</evidence>
<feature type="region of interest" description="Disordered" evidence="1">
    <location>
        <begin position="121"/>
        <end position="151"/>
    </location>
</feature>
<dbReference type="InParanoid" id="M1DK53"/>
<feature type="region of interest" description="Disordered" evidence="1">
    <location>
        <begin position="182"/>
        <end position="257"/>
    </location>
</feature>
<name>M1DK53_SOLTU</name>
<sequence length="288" mass="30980">MASVDPRMALNQALTYATKGKSKSVAPSLRLIDEDTNVEYVPPPTRTHPLLHALDRIESGSFVGTPVYHVWHCDRLLQATKTLDIGLIRDEANVAAPHREPHVAVPPLRDDLVANVEQMHVDDPAPPATTTDAQAPPSPAASQASNSSKATHSFDSLLVPLESTPEAVPTNGVDTIVISSLFGNEVPPSDSSRDTGKRPRSDRASDDDEAHKIRKKERQQTEVAQWASIVDKEHRQQRAQDVGIGPSSGVSTTDGALRVDDSTIEGGEMVDRSATNGVQSVNQSFVAL</sequence>
<evidence type="ECO:0000256" key="1">
    <source>
        <dbReference type="SAM" id="MobiDB-lite"/>
    </source>
</evidence>
<dbReference type="Gramene" id="PGSC0003DMT400090324">
    <property type="protein sequence ID" value="PGSC0003DMT400090324"/>
    <property type="gene ID" value="PGSC0003DMG400039895"/>
</dbReference>
<feature type="compositionally biased region" description="Basic and acidic residues" evidence="1">
    <location>
        <begin position="191"/>
        <end position="204"/>
    </location>
</feature>
<dbReference type="EnsemblPlants" id="PGSC0003DMT400090324">
    <property type="protein sequence ID" value="PGSC0003DMT400090324"/>
    <property type="gene ID" value="PGSC0003DMG400039895"/>
</dbReference>
<accession>M1DK53</accession>
<organism evidence="2 3">
    <name type="scientific">Solanum tuberosum</name>
    <name type="common">Potato</name>
    <dbReference type="NCBI Taxonomy" id="4113"/>
    <lineage>
        <taxon>Eukaryota</taxon>
        <taxon>Viridiplantae</taxon>
        <taxon>Streptophyta</taxon>
        <taxon>Embryophyta</taxon>
        <taxon>Tracheophyta</taxon>
        <taxon>Spermatophyta</taxon>
        <taxon>Magnoliopsida</taxon>
        <taxon>eudicotyledons</taxon>
        <taxon>Gunneridae</taxon>
        <taxon>Pentapetalae</taxon>
        <taxon>asterids</taxon>
        <taxon>lamiids</taxon>
        <taxon>Solanales</taxon>
        <taxon>Solanaceae</taxon>
        <taxon>Solanoideae</taxon>
        <taxon>Solaneae</taxon>
        <taxon>Solanum</taxon>
    </lineage>
</organism>